<evidence type="ECO:0000256" key="5">
    <source>
        <dbReference type="SAM" id="MobiDB-lite"/>
    </source>
</evidence>
<evidence type="ECO:0000256" key="2">
    <source>
        <dbReference type="ARBA" id="ARBA00022801"/>
    </source>
</evidence>
<dbReference type="InterPro" id="IPR022790">
    <property type="entry name" value="GH26_dom"/>
</dbReference>
<dbReference type="EMBL" id="CP163445">
    <property type="protein sequence ID" value="XDQ79105.1"/>
    <property type="molecule type" value="Genomic_DNA"/>
</dbReference>
<keyword evidence="3 4" id="KW-0326">Glycosidase</keyword>
<dbReference type="PANTHER" id="PTHR40079:SF4">
    <property type="entry name" value="GH26 DOMAIN-CONTAINING PROTEIN-RELATED"/>
    <property type="match status" value="1"/>
</dbReference>
<dbReference type="Pfam" id="PF02156">
    <property type="entry name" value="Glyco_hydro_26"/>
    <property type="match status" value="1"/>
</dbReference>
<accession>A0AB39TIT1</accession>
<feature type="chain" id="PRO_5044285369" evidence="6">
    <location>
        <begin position="32"/>
        <end position="357"/>
    </location>
</feature>
<evidence type="ECO:0000256" key="3">
    <source>
        <dbReference type="ARBA" id="ARBA00023295"/>
    </source>
</evidence>
<dbReference type="SUPFAM" id="SSF51445">
    <property type="entry name" value="(Trans)glycosidases"/>
    <property type="match status" value="1"/>
</dbReference>
<dbReference type="PROSITE" id="PS51257">
    <property type="entry name" value="PROKAR_LIPOPROTEIN"/>
    <property type="match status" value="1"/>
</dbReference>
<feature type="domain" description="GH26" evidence="7">
    <location>
        <begin position="64"/>
        <end position="354"/>
    </location>
</feature>
<dbReference type="AlphaFoldDB" id="A0AB39TIT1"/>
<dbReference type="RefSeq" id="WP_369183175.1">
    <property type="nucleotide sequence ID" value="NZ_CP163445.1"/>
</dbReference>
<dbReference type="InterPro" id="IPR000805">
    <property type="entry name" value="Glyco_hydro_26"/>
</dbReference>
<keyword evidence="6" id="KW-0732">Signal</keyword>
<sequence length="357" mass="39213">MTAHPRRSGRLRRRLALPLLTAGLLLLTACGPEDPGFALQDDLAAQPAPTTAGHGATPAASAPARPRTLPTGVPYDVTPLLKPAHKYLGAALPDVPANLDALAPYSAAIGKQPNILEFYAYWKGGFDTAGARRIHDAGALPFMAWEPHDRSLASIGAGETDDYVRNVAKAVARFNLPIAISIAHEMNGDWYPWGRQAASPEDFVAAWRHVHDIFDQAGATNVIWVWSPNITDPAPNTRLAPYYPGDAYVDWDGMTGYFTKYGPKTFETLYGPTMAEIRTFSRKPFFISETASEQGKRQRADIDQLFSGLEAHDDVVGFVWFNLVKRADWRIEAVPDSLAAFKQHASDPRYGFDIRNP</sequence>
<dbReference type="GO" id="GO:0016985">
    <property type="term" value="F:mannan endo-1,4-beta-mannosidase activity"/>
    <property type="evidence" value="ECO:0007669"/>
    <property type="project" value="InterPro"/>
</dbReference>
<name>A0AB39TIT1_9ACTN</name>
<organism evidence="8">
    <name type="scientific">Streptomyces sp. Y1</name>
    <dbReference type="NCBI Taxonomy" id="3238634"/>
    <lineage>
        <taxon>Bacteria</taxon>
        <taxon>Bacillati</taxon>
        <taxon>Actinomycetota</taxon>
        <taxon>Actinomycetes</taxon>
        <taxon>Kitasatosporales</taxon>
        <taxon>Streptomycetaceae</taxon>
        <taxon>Streptomyces</taxon>
    </lineage>
</organism>
<gene>
    <name evidence="8" type="ORF">AB2U05_11825</name>
</gene>
<feature type="signal peptide" evidence="6">
    <location>
        <begin position="1"/>
        <end position="31"/>
    </location>
</feature>
<dbReference type="PANTHER" id="PTHR40079">
    <property type="entry name" value="MANNAN ENDO-1,4-BETA-MANNOSIDASE E-RELATED"/>
    <property type="match status" value="1"/>
</dbReference>
<evidence type="ECO:0000256" key="4">
    <source>
        <dbReference type="PROSITE-ProRule" id="PRU01100"/>
    </source>
</evidence>
<evidence type="ECO:0000259" key="7">
    <source>
        <dbReference type="PROSITE" id="PS51764"/>
    </source>
</evidence>
<evidence type="ECO:0000256" key="1">
    <source>
        <dbReference type="ARBA" id="ARBA00007754"/>
    </source>
</evidence>
<dbReference type="InterPro" id="IPR017853">
    <property type="entry name" value="GH"/>
</dbReference>
<protein>
    <submittedName>
        <fullName evidence="8">Glycoside hydrolase family 26 protein</fullName>
    </submittedName>
</protein>
<feature type="region of interest" description="Disordered" evidence="5">
    <location>
        <begin position="47"/>
        <end position="70"/>
    </location>
</feature>
<evidence type="ECO:0000313" key="8">
    <source>
        <dbReference type="EMBL" id="XDQ79105.1"/>
    </source>
</evidence>
<dbReference type="GO" id="GO:0006080">
    <property type="term" value="P:substituted mannan metabolic process"/>
    <property type="evidence" value="ECO:0007669"/>
    <property type="project" value="InterPro"/>
</dbReference>
<dbReference type="Gene3D" id="3.20.20.80">
    <property type="entry name" value="Glycosidases"/>
    <property type="match status" value="1"/>
</dbReference>
<dbReference type="PROSITE" id="PS51764">
    <property type="entry name" value="GH26"/>
    <property type="match status" value="1"/>
</dbReference>
<keyword evidence="2 4" id="KW-0378">Hydrolase</keyword>
<feature type="active site" description="Nucleophile" evidence="4">
    <location>
        <position position="289"/>
    </location>
</feature>
<evidence type="ECO:0000256" key="6">
    <source>
        <dbReference type="SAM" id="SignalP"/>
    </source>
</evidence>
<proteinExistence type="inferred from homology"/>
<feature type="active site" description="Proton donor" evidence="4">
    <location>
        <position position="185"/>
    </location>
</feature>
<comment type="similarity">
    <text evidence="1 4">Belongs to the glycosyl hydrolase 26 family.</text>
</comment>
<reference evidence="8" key="1">
    <citation type="submission" date="2024-07" db="EMBL/GenBank/DDBJ databases">
        <authorList>
            <person name="Yu S.T."/>
        </authorList>
    </citation>
    <scope>NUCLEOTIDE SEQUENCE</scope>
    <source>
        <strain evidence="8">Y1</strain>
    </source>
</reference>